<accession>A0A075JIS0</accession>
<dbReference type="AlphaFoldDB" id="A0A075JIS0"/>
<dbReference type="NCBIfam" id="TIGR01764">
    <property type="entry name" value="excise"/>
    <property type="match status" value="1"/>
</dbReference>
<dbReference type="HOGENOM" id="CLU_140176_4_1_11"/>
<dbReference type="KEGG" id="dni:HX89_10125"/>
<dbReference type="Pfam" id="PF12728">
    <property type="entry name" value="HTH_17"/>
    <property type="match status" value="1"/>
</dbReference>
<reference evidence="1 2" key="1">
    <citation type="submission" date="2014-07" db="EMBL/GenBank/DDBJ databases">
        <title>Genome Sequencing of Dermacoccus nishinomiyaensis.</title>
        <authorList>
            <person name="Hong K.W."/>
            <person name="Chan K.G."/>
        </authorList>
    </citation>
    <scope>NUCLEOTIDE SEQUENCE [LARGE SCALE GENOMIC DNA]</scope>
    <source>
        <strain evidence="1 2">M25</strain>
    </source>
</reference>
<dbReference type="RefSeq" id="WP_006945776.1">
    <property type="nucleotide sequence ID" value="NZ_CAKZHM010000067.1"/>
</dbReference>
<dbReference type="GeneID" id="41841480"/>
<dbReference type="EMBL" id="CP008889">
    <property type="protein sequence ID" value="AIF41242.1"/>
    <property type="molecule type" value="Genomic_DNA"/>
</dbReference>
<dbReference type="InterPro" id="IPR009061">
    <property type="entry name" value="DNA-bd_dom_put_sf"/>
</dbReference>
<dbReference type="Proteomes" id="UP000027986">
    <property type="component" value="Chromosome"/>
</dbReference>
<dbReference type="OrthoDB" id="4808088at2"/>
<keyword evidence="2" id="KW-1185">Reference proteome</keyword>
<name>A0A075JIS0_9MICO</name>
<gene>
    <name evidence="1" type="ORF">HX89_10125</name>
</gene>
<protein>
    <submittedName>
        <fullName evidence="1">DNA-binding protein</fullName>
    </submittedName>
</protein>
<dbReference type="GO" id="GO:0003677">
    <property type="term" value="F:DNA binding"/>
    <property type="evidence" value="ECO:0007669"/>
    <property type="project" value="UniProtKB-KW"/>
</dbReference>
<dbReference type="SUPFAM" id="SSF46955">
    <property type="entry name" value="Putative DNA-binding domain"/>
    <property type="match status" value="1"/>
</dbReference>
<sequence>MAQRFVQIADVAETLNVSARQVYGLVKSGELPAIKINNQWRVEAAEVERYIERAYAATRSAVAAGGMGEDF</sequence>
<evidence type="ECO:0000313" key="2">
    <source>
        <dbReference type="Proteomes" id="UP000027986"/>
    </source>
</evidence>
<dbReference type="STRING" id="1274.HX89_10125"/>
<keyword evidence="1" id="KW-0238">DNA-binding</keyword>
<organism evidence="1 2">
    <name type="scientific">Dermacoccus nishinomiyaensis</name>
    <dbReference type="NCBI Taxonomy" id="1274"/>
    <lineage>
        <taxon>Bacteria</taxon>
        <taxon>Bacillati</taxon>
        <taxon>Actinomycetota</taxon>
        <taxon>Actinomycetes</taxon>
        <taxon>Micrococcales</taxon>
        <taxon>Dermacoccaceae</taxon>
        <taxon>Dermacoccus</taxon>
    </lineage>
</organism>
<proteinExistence type="predicted"/>
<dbReference type="InterPro" id="IPR010093">
    <property type="entry name" value="SinI_DNA-bd"/>
</dbReference>
<dbReference type="eggNOG" id="COG3311">
    <property type="taxonomic scope" value="Bacteria"/>
</dbReference>
<evidence type="ECO:0000313" key="1">
    <source>
        <dbReference type="EMBL" id="AIF41242.1"/>
    </source>
</evidence>
<dbReference type="InterPro" id="IPR041657">
    <property type="entry name" value="HTH_17"/>
</dbReference>